<protein>
    <submittedName>
        <fullName evidence="6">Helix-turn-helix domain-containing protein</fullName>
    </submittedName>
</protein>
<evidence type="ECO:0000256" key="3">
    <source>
        <dbReference type="ARBA" id="ARBA00023163"/>
    </source>
</evidence>
<dbReference type="EMBL" id="CP130318">
    <property type="protein sequence ID" value="WNQ13267.1"/>
    <property type="molecule type" value="Genomic_DNA"/>
</dbReference>
<dbReference type="PANTHER" id="PTHR43280:SF2">
    <property type="entry name" value="HTH-TYPE TRANSCRIPTIONAL REGULATOR EXSA"/>
    <property type="match status" value="1"/>
</dbReference>
<evidence type="ECO:0000313" key="6">
    <source>
        <dbReference type="EMBL" id="WNQ13267.1"/>
    </source>
</evidence>
<evidence type="ECO:0000313" key="7">
    <source>
        <dbReference type="Proteomes" id="UP001305702"/>
    </source>
</evidence>
<dbReference type="PANTHER" id="PTHR43280">
    <property type="entry name" value="ARAC-FAMILY TRANSCRIPTIONAL REGULATOR"/>
    <property type="match status" value="1"/>
</dbReference>
<reference evidence="6 7" key="1">
    <citation type="submission" date="2022-02" db="EMBL/GenBank/DDBJ databases">
        <title>Paenibacillus sp. MBLB1776 Whole Genome Shotgun Sequencing.</title>
        <authorList>
            <person name="Hwang C.Y."/>
            <person name="Cho E.-S."/>
            <person name="Seo M.-J."/>
        </authorList>
    </citation>
    <scope>NUCLEOTIDE SEQUENCE [LARGE SCALE GENOMIC DNA]</scope>
    <source>
        <strain evidence="6 7">MBLB1776</strain>
    </source>
</reference>
<keyword evidence="7" id="KW-1185">Reference proteome</keyword>
<dbReference type="SUPFAM" id="SSF46689">
    <property type="entry name" value="Homeodomain-like"/>
    <property type="match status" value="2"/>
</dbReference>
<keyword evidence="4" id="KW-0812">Transmembrane</keyword>
<organism evidence="6 7">
    <name type="scientific">Paenibacillus aurantius</name>
    <dbReference type="NCBI Taxonomy" id="2918900"/>
    <lineage>
        <taxon>Bacteria</taxon>
        <taxon>Bacillati</taxon>
        <taxon>Bacillota</taxon>
        <taxon>Bacilli</taxon>
        <taxon>Bacillales</taxon>
        <taxon>Paenibacillaceae</taxon>
        <taxon>Paenibacillus</taxon>
    </lineage>
</organism>
<dbReference type="PROSITE" id="PS00041">
    <property type="entry name" value="HTH_ARAC_FAMILY_1"/>
    <property type="match status" value="1"/>
</dbReference>
<dbReference type="PRINTS" id="PR00032">
    <property type="entry name" value="HTHARAC"/>
</dbReference>
<proteinExistence type="predicted"/>
<evidence type="ECO:0000256" key="1">
    <source>
        <dbReference type="ARBA" id="ARBA00023015"/>
    </source>
</evidence>
<keyword evidence="2" id="KW-0238">DNA-binding</keyword>
<feature type="domain" description="HTH araC/xylS-type" evidence="5">
    <location>
        <begin position="680"/>
        <end position="777"/>
    </location>
</feature>
<dbReference type="Pfam" id="PF17853">
    <property type="entry name" value="GGDEF_2"/>
    <property type="match status" value="1"/>
</dbReference>
<dbReference type="InterPro" id="IPR018062">
    <property type="entry name" value="HTH_AraC-typ_CS"/>
</dbReference>
<keyword evidence="3" id="KW-0804">Transcription</keyword>
<dbReference type="InterPro" id="IPR018060">
    <property type="entry name" value="HTH_AraC"/>
</dbReference>
<keyword evidence="4" id="KW-1133">Transmembrane helix</keyword>
<dbReference type="AlphaFoldDB" id="A0AA96LG50"/>
<keyword evidence="1" id="KW-0805">Transcription regulation</keyword>
<dbReference type="GO" id="GO:0043565">
    <property type="term" value="F:sequence-specific DNA binding"/>
    <property type="evidence" value="ECO:0007669"/>
    <property type="project" value="InterPro"/>
</dbReference>
<dbReference type="PROSITE" id="PS01124">
    <property type="entry name" value="HTH_ARAC_FAMILY_2"/>
    <property type="match status" value="1"/>
</dbReference>
<dbReference type="Proteomes" id="UP001305702">
    <property type="component" value="Chromosome"/>
</dbReference>
<sequence>MVNRLWSIVRHKHYYFKMVTFTMLICLVPIIVMSLFFYHNVQSSMRQEIEKANDRYVNQIVQSLEMVVKQINDGFALFMTNRIFAEFELYSLNNYYNEFDDKYKSDDMPALLNYINSKAALLENLDKLRTSNKYIQSVYYVNYDKGLVFTSGYRQYPLAGFYDQGWDKGLEENTLSYPMIEEVRESVQPDGSTLRVVPVIFRPFSKSYCVIINLNTEAIYRNIVGRLGESNLSIAAFSQNGSPLLYDAQSAEAIDNVSQAITEQAVTSDPTTESRTLHKLDREGWLITWKSSEGLGWNIAGIADLNKMYQSSVRVQRLFLTVTLLLLLGSAVLTFLSSRSMYKPILRLLQLINTGDLASRSKGEFQLIGQSLADAFEARNKLQLKLKESFPAYQEKFVRSLLRSPGCGIEEAHEKMAFFGLSLEPESLYLLLVSLDWRELKAAPDIESRELEHLSVMETMAAATGSSRNPLLVELADGGIVVLMNAEESERAVVFAAAERIREGLLSAHGLEGTVGIGGYCESVRDLPRAFREAKEALNYRKFAGGSVVYIGDIRMESATPAPYPKEKEISLILSIKNGDENQATRIFRDFAQEVCADPAHASFTEVQQIFLILLVRLMETARELSIDGKELLPDREPVIAVFLKKTEWKSMLEWFEGLIRAMTSRIEDAFEQKNNKHVGRAKQILETECGEASLTMVAERLNLNPAYLSRIFKEHSGITFTDYLNKERIRHSQKLLLETDLLVQEISSRLGYSQVNSFIKLFKAMTGFTPSEYRKNRG</sequence>
<dbReference type="InterPro" id="IPR009057">
    <property type="entry name" value="Homeodomain-like_sf"/>
</dbReference>
<dbReference type="GO" id="GO:0003700">
    <property type="term" value="F:DNA-binding transcription factor activity"/>
    <property type="evidence" value="ECO:0007669"/>
    <property type="project" value="InterPro"/>
</dbReference>
<dbReference type="Pfam" id="PF12833">
    <property type="entry name" value="HTH_18"/>
    <property type="match status" value="1"/>
</dbReference>
<name>A0AA96LG50_9BACL</name>
<dbReference type="InterPro" id="IPR020449">
    <property type="entry name" value="Tscrpt_reg_AraC-type_HTH"/>
</dbReference>
<dbReference type="SMART" id="SM00342">
    <property type="entry name" value="HTH_ARAC"/>
    <property type="match status" value="1"/>
</dbReference>
<dbReference type="KEGG" id="paun:MJA45_09650"/>
<dbReference type="InterPro" id="IPR041522">
    <property type="entry name" value="CdaR_GGDEF"/>
</dbReference>
<gene>
    <name evidence="6" type="ORF">MJA45_09650</name>
</gene>
<evidence type="ECO:0000256" key="2">
    <source>
        <dbReference type="ARBA" id="ARBA00023125"/>
    </source>
</evidence>
<evidence type="ECO:0000259" key="5">
    <source>
        <dbReference type="PROSITE" id="PS01124"/>
    </source>
</evidence>
<keyword evidence="4" id="KW-0472">Membrane</keyword>
<dbReference type="RefSeq" id="WP_315607047.1">
    <property type="nucleotide sequence ID" value="NZ_CP130318.1"/>
</dbReference>
<dbReference type="Gene3D" id="1.10.10.60">
    <property type="entry name" value="Homeodomain-like"/>
    <property type="match status" value="2"/>
</dbReference>
<feature type="transmembrane region" description="Helical" evidence="4">
    <location>
        <begin position="14"/>
        <end position="38"/>
    </location>
</feature>
<accession>A0AA96LG50</accession>
<evidence type="ECO:0000256" key="4">
    <source>
        <dbReference type="SAM" id="Phobius"/>
    </source>
</evidence>
<feature type="transmembrane region" description="Helical" evidence="4">
    <location>
        <begin position="318"/>
        <end position="337"/>
    </location>
</feature>